<evidence type="ECO:0000259" key="10">
    <source>
        <dbReference type="PROSITE" id="PS50928"/>
    </source>
</evidence>
<evidence type="ECO:0000313" key="11">
    <source>
        <dbReference type="EMBL" id="MCP1674929.1"/>
    </source>
</evidence>
<keyword evidence="8 9" id="KW-0472">Membrane</keyword>
<keyword evidence="7 9" id="KW-1133">Transmembrane helix</keyword>
<name>A0AAE3KBN3_9GAMM</name>
<evidence type="ECO:0000313" key="12">
    <source>
        <dbReference type="Proteomes" id="UP001205843"/>
    </source>
</evidence>
<feature type="transmembrane region" description="Helical" evidence="9">
    <location>
        <begin position="92"/>
        <end position="116"/>
    </location>
</feature>
<dbReference type="InterPro" id="IPR010065">
    <property type="entry name" value="AA_ABC_transptr_permease_3TM"/>
</dbReference>
<organism evidence="11 12">
    <name type="scientific">Natronocella acetinitrilica</name>
    <dbReference type="NCBI Taxonomy" id="414046"/>
    <lineage>
        <taxon>Bacteria</taxon>
        <taxon>Pseudomonadati</taxon>
        <taxon>Pseudomonadota</taxon>
        <taxon>Gammaproteobacteria</taxon>
        <taxon>Chromatiales</taxon>
        <taxon>Ectothiorhodospiraceae</taxon>
        <taxon>Natronocella</taxon>
    </lineage>
</organism>
<dbReference type="SUPFAM" id="SSF161098">
    <property type="entry name" value="MetI-like"/>
    <property type="match status" value="1"/>
</dbReference>
<evidence type="ECO:0000256" key="9">
    <source>
        <dbReference type="RuleBase" id="RU363032"/>
    </source>
</evidence>
<feature type="transmembrane region" description="Helical" evidence="9">
    <location>
        <begin position="12"/>
        <end position="29"/>
    </location>
</feature>
<comment type="similarity">
    <text evidence="2">Belongs to the binding-protein-dependent transport system permease family. HisMQ subfamily.</text>
</comment>
<dbReference type="EMBL" id="JALJXV010000004">
    <property type="protein sequence ID" value="MCP1674929.1"/>
    <property type="molecule type" value="Genomic_DNA"/>
</dbReference>
<dbReference type="PANTHER" id="PTHR30614">
    <property type="entry name" value="MEMBRANE COMPONENT OF AMINO ACID ABC TRANSPORTER"/>
    <property type="match status" value="1"/>
</dbReference>
<dbReference type="GO" id="GO:0043190">
    <property type="term" value="C:ATP-binding cassette (ABC) transporter complex"/>
    <property type="evidence" value="ECO:0007669"/>
    <property type="project" value="InterPro"/>
</dbReference>
<reference evidence="11" key="1">
    <citation type="submission" date="2022-03" db="EMBL/GenBank/DDBJ databases">
        <title>Genomic Encyclopedia of Type Strains, Phase III (KMG-III): the genomes of soil and plant-associated and newly described type strains.</title>
        <authorList>
            <person name="Whitman W."/>
        </authorList>
    </citation>
    <scope>NUCLEOTIDE SEQUENCE</scope>
    <source>
        <strain evidence="11">ANL 6-2</strain>
    </source>
</reference>
<evidence type="ECO:0000256" key="3">
    <source>
        <dbReference type="ARBA" id="ARBA00022448"/>
    </source>
</evidence>
<evidence type="ECO:0000256" key="4">
    <source>
        <dbReference type="ARBA" id="ARBA00022475"/>
    </source>
</evidence>
<evidence type="ECO:0000256" key="2">
    <source>
        <dbReference type="ARBA" id="ARBA00010072"/>
    </source>
</evidence>
<feature type="domain" description="ABC transmembrane type-1" evidence="10">
    <location>
        <begin position="1"/>
        <end position="154"/>
    </location>
</feature>
<dbReference type="PROSITE" id="PS50928">
    <property type="entry name" value="ABC_TM1"/>
    <property type="match status" value="1"/>
</dbReference>
<dbReference type="Pfam" id="PF00528">
    <property type="entry name" value="BPD_transp_1"/>
    <property type="match status" value="1"/>
</dbReference>
<keyword evidence="3 9" id="KW-0813">Transport</keyword>
<dbReference type="InterPro" id="IPR043429">
    <property type="entry name" value="ArtM/GltK/GlnP/TcyL/YhdX-like"/>
</dbReference>
<gene>
    <name evidence="11" type="ORF">J2T57_002067</name>
</gene>
<protein>
    <submittedName>
        <fullName evidence="11">Polar amino acid transport system permease protein</fullName>
    </submittedName>
</protein>
<dbReference type="NCBIfam" id="TIGR01726">
    <property type="entry name" value="HEQRo_perm_3TM"/>
    <property type="match status" value="1"/>
</dbReference>
<evidence type="ECO:0000256" key="6">
    <source>
        <dbReference type="ARBA" id="ARBA00022970"/>
    </source>
</evidence>
<dbReference type="InterPro" id="IPR000515">
    <property type="entry name" value="MetI-like"/>
</dbReference>
<comment type="subcellular location">
    <subcellularLocation>
        <location evidence="1">Cell inner membrane</location>
        <topology evidence="1">Multi-pass membrane protein</topology>
    </subcellularLocation>
    <subcellularLocation>
        <location evidence="9">Cell membrane</location>
        <topology evidence="9">Multi-pass membrane protein</topology>
    </subcellularLocation>
</comment>
<accession>A0AAE3KBN3</accession>
<dbReference type="GO" id="GO:0006865">
    <property type="term" value="P:amino acid transport"/>
    <property type="evidence" value="ECO:0007669"/>
    <property type="project" value="UniProtKB-KW"/>
</dbReference>
<dbReference type="AlphaFoldDB" id="A0AAE3KBN3"/>
<keyword evidence="12" id="KW-1185">Reference proteome</keyword>
<sequence length="168" mass="18697">MITVYVSLGRATPLVTMILFIFIGLPALGLDINRYAAAVFTLLLNTTAFNTEIWRSAYQAFPRSQIEAAKALGMQRVPIFFRIMLPQMTYRALPALVNEMTFLVKASPAIAVIGIVDLTRVTNRISAVTYQPLPPIIAAGILYMLFIGVLVRLQRMAENRASRFSEKS</sequence>
<keyword evidence="6" id="KW-0029">Amino-acid transport</keyword>
<dbReference type="Proteomes" id="UP001205843">
    <property type="component" value="Unassembled WGS sequence"/>
</dbReference>
<dbReference type="Gene3D" id="1.10.3720.10">
    <property type="entry name" value="MetI-like"/>
    <property type="match status" value="1"/>
</dbReference>
<evidence type="ECO:0000256" key="5">
    <source>
        <dbReference type="ARBA" id="ARBA00022692"/>
    </source>
</evidence>
<evidence type="ECO:0000256" key="7">
    <source>
        <dbReference type="ARBA" id="ARBA00022989"/>
    </source>
</evidence>
<keyword evidence="4" id="KW-1003">Cell membrane</keyword>
<proteinExistence type="inferred from homology"/>
<dbReference type="CDD" id="cd06261">
    <property type="entry name" value="TM_PBP2"/>
    <property type="match status" value="1"/>
</dbReference>
<evidence type="ECO:0000256" key="8">
    <source>
        <dbReference type="ARBA" id="ARBA00023136"/>
    </source>
</evidence>
<dbReference type="InterPro" id="IPR035906">
    <property type="entry name" value="MetI-like_sf"/>
</dbReference>
<evidence type="ECO:0000256" key="1">
    <source>
        <dbReference type="ARBA" id="ARBA00004429"/>
    </source>
</evidence>
<dbReference type="GO" id="GO:0022857">
    <property type="term" value="F:transmembrane transporter activity"/>
    <property type="evidence" value="ECO:0007669"/>
    <property type="project" value="InterPro"/>
</dbReference>
<feature type="transmembrane region" description="Helical" evidence="9">
    <location>
        <begin position="136"/>
        <end position="153"/>
    </location>
</feature>
<dbReference type="PANTHER" id="PTHR30614:SF0">
    <property type="entry name" value="L-CYSTINE TRANSPORT SYSTEM PERMEASE PROTEIN TCYL"/>
    <property type="match status" value="1"/>
</dbReference>
<keyword evidence="5 9" id="KW-0812">Transmembrane</keyword>
<comment type="caution">
    <text evidence="11">The sequence shown here is derived from an EMBL/GenBank/DDBJ whole genome shotgun (WGS) entry which is preliminary data.</text>
</comment>